<dbReference type="GO" id="GO:0003677">
    <property type="term" value="F:DNA binding"/>
    <property type="evidence" value="ECO:0007669"/>
    <property type="project" value="InterPro"/>
</dbReference>
<name>A0A0R3N1T8_9BRAD</name>
<feature type="coiled-coil region" evidence="1">
    <location>
        <begin position="180"/>
        <end position="207"/>
    </location>
</feature>
<accession>A0A0R3N1T8</accession>
<dbReference type="GO" id="GO:0004803">
    <property type="term" value="F:transposase activity"/>
    <property type="evidence" value="ECO:0007669"/>
    <property type="project" value="InterPro"/>
</dbReference>
<keyword evidence="5" id="KW-1185">Reference proteome</keyword>
<reference evidence="4 5" key="1">
    <citation type="submission" date="2014-03" db="EMBL/GenBank/DDBJ databases">
        <title>Bradyrhizobium valentinum sp. nov., isolated from effective nodules of Lupinus mariae-josephae, a lupine endemic of basic-lime soils in Eastern Spain.</title>
        <authorList>
            <person name="Duran D."/>
            <person name="Rey L."/>
            <person name="Navarro A."/>
            <person name="Busquets A."/>
            <person name="Imperial J."/>
            <person name="Ruiz-Argueso T."/>
        </authorList>
    </citation>
    <scope>NUCLEOTIDE SEQUENCE [LARGE SCALE GENOMIC DNA]</scope>
    <source>
        <strain evidence="4 5">Ro19</strain>
    </source>
</reference>
<dbReference type="Pfam" id="PF01548">
    <property type="entry name" value="DEDD_Tnp_IS110"/>
    <property type="match status" value="1"/>
</dbReference>
<dbReference type="OrthoDB" id="5289737at2"/>
<feature type="domain" description="Transposase IS116/IS110/IS902 C-terminal" evidence="3">
    <location>
        <begin position="212"/>
        <end position="289"/>
    </location>
</feature>
<dbReference type="Pfam" id="PF02371">
    <property type="entry name" value="Transposase_20"/>
    <property type="match status" value="1"/>
</dbReference>
<evidence type="ECO:0000259" key="2">
    <source>
        <dbReference type="Pfam" id="PF01548"/>
    </source>
</evidence>
<comment type="caution">
    <text evidence="4">The sequence shown here is derived from an EMBL/GenBank/DDBJ whole genome shotgun (WGS) entry which is preliminary data.</text>
</comment>
<dbReference type="AlphaFoldDB" id="A0A0R3N1T8"/>
<dbReference type="PANTHER" id="PTHR33055">
    <property type="entry name" value="TRANSPOSASE FOR INSERTION SEQUENCE ELEMENT IS1111A"/>
    <property type="match status" value="1"/>
</dbReference>
<gene>
    <name evidence="4" type="ORF">CQ13_39820</name>
</gene>
<organism evidence="4 5">
    <name type="scientific">Bradyrhizobium retamae</name>
    <dbReference type="NCBI Taxonomy" id="1300035"/>
    <lineage>
        <taxon>Bacteria</taxon>
        <taxon>Pseudomonadati</taxon>
        <taxon>Pseudomonadota</taxon>
        <taxon>Alphaproteobacteria</taxon>
        <taxon>Hyphomicrobiales</taxon>
        <taxon>Nitrobacteraceae</taxon>
        <taxon>Bradyrhizobium</taxon>
    </lineage>
</organism>
<dbReference type="InterPro" id="IPR002525">
    <property type="entry name" value="Transp_IS110-like_N"/>
</dbReference>
<dbReference type="InterPro" id="IPR003346">
    <property type="entry name" value="Transposase_20"/>
</dbReference>
<evidence type="ECO:0000259" key="3">
    <source>
        <dbReference type="Pfam" id="PF02371"/>
    </source>
</evidence>
<dbReference type="InterPro" id="IPR047650">
    <property type="entry name" value="Transpos_IS110"/>
</dbReference>
<dbReference type="PANTHER" id="PTHR33055:SF3">
    <property type="entry name" value="PUTATIVE TRANSPOSASE FOR IS117-RELATED"/>
    <property type="match status" value="1"/>
</dbReference>
<dbReference type="GO" id="GO:0006313">
    <property type="term" value="P:DNA transposition"/>
    <property type="evidence" value="ECO:0007669"/>
    <property type="project" value="InterPro"/>
</dbReference>
<dbReference type="EMBL" id="LLYA01000127">
    <property type="protein sequence ID" value="KRR26274.1"/>
    <property type="molecule type" value="Genomic_DNA"/>
</dbReference>
<protein>
    <submittedName>
        <fullName evidence="4">Transposase</fullName>
    </submittedName>
</protein>
<evidence type="ECO:0000313" key="4">
    <source>
        <dbReference type="EMBL" id="KRR26274.1"/>
    </source>
</evidence>
<dbReference type="NCBIfam" id="NF033542">
    <property type="entry name" value="transpos_IS110"/>
    <property type="match status" value="1"/>
</dbReference>
<proteinExistence type="predicted"/>
<evidence type="ECO:0000313" key="5">
    <source>
        <dbReference type="Proteomes" id="UP000052023"/>
    </source>
</evidence>
<keyword evidence="1" id="KW-0175">Coiled coil</keyword>
<evidence type="ECO:0000256" key="1">
    <source>
        <dbReference type="SAM" id="Coils"/>
    </source>
</evidence>
<dbReference type="RefSeq" id="WP_057843804.1">
    <property type="nucleotide sequence ID" value="NZ_LLYA01000127.1"/>
</dbReference>
<feature type="domain" description="Transposase IS110-like N-terminal" evidence="2">
    <location>
        <begin position="6"/>
        <end position="146"/>
    </location>
</feature>
<dbReference type="Proteomes" id="UP000052023">
    <property type="component" value="Unassembled WGS sequence"/>
</dbReference>
<sequence length="340" mass="37615">MEVATIGLDISKHVFHIHAVDSQGQVTGRQRLRRGEIMSFFSSLAPCLVGIEACATAHHWAREIRRFGHDVRLIPPAYVKPYLRRGAKNDAADAAAICEAVTRPNMRFVPIKSVENQGFLMLHRARGLLVRQRTMTACAIRAHFAEFGIIVGQGRQRVDGLVDLLNDEELTLPAHARMALAILVNQLKELDRQVEAIERELADIQRENPMAKLLSSIPGVGPITATALAATVPDPTMFRSGREFAAWLGLTPKQNSTSGKDRLGRITKQGDSYLRHLLVIGARNVVRYPKARSGVGGGWIEALLERRRPMVVAIAVANKLARIVWAMMTTGEFYRPKLAA</sequence>